<dbReference type="Proteomes" id="UP001161757">
    <property type="component" value="Unassembled WGS sequence"/>
</dbReference>
<keyword evidence="13" id="KW-0645">Protease</keyword>
<dbReference type="InterPro" id="IPR013233">
    <property type="entry name" value="PIG-X/PBN1"/>
</dbReference>
<protein>
    <recommendedName>
        <fullName evidence="4 11">Protein PBN1</fullName>
    </recommendedName>
</protein>
<evidence type="ECO:0000256" key="5">
    <source>
        <dbReference type="ARBA" id="ARBA00022502"/>
    </source>
</evidence>
<keyword evidence="8" id="KW-1133">Transmembrane helix</keyword>
<gene>
    <name evidence="13" type="primary">PBN1</name>
    <name evidence="13" type="ORF">HRR80_002824</name>
</gene>
<comment type="pathway">
    <text evidence="2 11">Glycolipid biosynthesis; glycosylphosphatidylinositol-anchor biosynthesis.</text>
</comment>
<dbReference type="EMBL" id="JAJGCB010000004">
    <property type="protein sequence ID" value="KAJ8992778.1"/>
    <property type="molecule type" value="Genomic_DNA"/>
</dbReference>
<feature type="region of interest" description="Disordered" evidence="12">
    <location>
        <begin position="385"/>
        <end position="407"/>
    </location>
</feature>
<name>A0AAN6EWX9_EXODE</name>
<dbReference type="GO" id="GO:0008233">
    <property type="term" value="F:peptidase activity"/>
    <property type="evidence" value="ECO:0007669"/>
    <property type="project" value="UniProtKB-KW"/>
</dbReference>
<evidence type="ECO:0000256" key="3">
    <source>
        <dbReference type="ARBA" id="ARBA00010345"/>
    </source>
</evidence>
<keyword evidence="13" id="KW-0378">Hydrolase</keyword>
<dbReference type="AlphaFoldDB" id="A0AAN6EWX9"/>
<keyword evidence="7 11" id="KW-0256">Endoplasmic reticulum</keyword>
<keyword evidence="6" id="KW-0812">Transmembrane</keyword>
<dbReference type="PANTHER" id="PTHR28533:SF1">
    <property type="entry name" value="PROTEIN PBN1"/>
    <property type="match status" value="1"/>
</dbReference>
<dbReference type="GO" id="GO:1990529">
    <property type="term" value="C:glycosylphosphatidylinositol-mannosyltransferase I complex"/>
    <property type="evidence" value="ECO:0007669"/>
    <property type="project" value="TreeGrafter"/>
</dbReference>
<reference evidence="13" key="1">
    <citation type="submission" date="2023-01" db="EMBL/GenBank/DDBJ databases">
        <title>Exophiala dermititidis isolated from Cystic Fibrosis Patient.</title>
        <authorList>
            <person name="Kurbessoian T."/>
            <person name="Crocker A."/>
            <person name="Murante D."/>
            <person name="Hogan D.A."/>
            <person name="Stajich J.E."/>
        </authorList>
    </citation>
    <scope>NUCLEOTIDE SEQUENCE</scope>
    <source>
        <strain evidence="13">Ex8</strain>
    </source>
</reference>
<keyword evidence="10" id="KW-0325">Glycoprotein</keyword>
<comment type="function">
    <text evidence="11">Required for proper folding and/or the stability of a subset of proteins in the endoplasmic reticulum. Component of glycosylphosphatidylinositol-mannosyltransferase 1 which transfers the first of the 4 mannoses in the GPI-anchor precursors during GPI-anchor biosynthesis. Probably acts by stabilizing the mannosyltransferase GPI14.</text>
</comment>
<comment type="caution">
    <text evidence="13">The sequence shown here is derived from an EMBL/GenBank/DDBJ whole genome shotgun (WGS) entry which is preliminary data.</text>
</comment>
<evidence type="ECO:0000256" key="4">
    <source>
        <dbReference type="ARBA" id="ARBA00020410"/>
    </source>
</evidence>
<dbReference type="Pfam" id="PF08320">
    <property type="entry name" value="PIG-X"/>
    <property type="match status" value="1"/>
</dbReference>
<dbReference type="SMART" id="SM00780">
    <property type="entry name" value="PIG-X"/>
    <property type="match status" value="1"/>
</dbReference>
<organism evidence="13 14">
    <name type="scientific">Exophiala dermatitidis</name>
    <name type="common">Black yeast-like fungus</name>
    <name type="synonym">Wangiella dermatitidis</name>
    <dbReference type="NCBI Taxonomy" id="5970"/>
    <lineage>
        <taxon>Eukaryota</taxon>
        <taxon>Fungi</taxon>
        <taxon>Dikarya</taxon>
        <taxon>Ascomycota</taxon>
        <taxon>Pezizomycotina</taxon>
        <taxon>Eurotiomycetes</taxon>
        <taxon>Chaetothyriomycetidae</taxon>
        <taxon>Chaetothyriales</taxon>
        <taxon>Herpotrichiellaceae</taxon>
        <taxon>Exophiala</taxon>
    </lineage>
</organism>
<sequence length="544" mass="60402">MRRRSTFITHPSRAVNPADIQVYRNQLLLGALKAAREERLTLGLKELPQEVVDVLEQSHELHLRWAPEHPYKTIVPFLSRTSPGLHVHYTPLKQDQDHDHLCDLLHRVFGQDLKCETPQSTFISPALVSERFAQTSALQYYSLLPSLKPLVAYLQRNVCSPSDLGCLHTASLLNIADSVDFDYDSISHTLTLTAMWSRQPEVVYDPIGEFTTLDAWNLDIQQSSPSDKVEVGILSPAPATEPSDLQLSGFLTVVGEDDHPKATLFSFPSRHHSLSPEQSKLQRYSVSFDQPAGLHPILRISFPSGASAMSEPPKNKPADSVCALQTYLTLPSHIFADKYAFLNDDPLFQKSHHLGKLRAINGETDLEAPDYVVKQWGSTMLLEIPAPADSPADSPDTTESKDSGGSWDVTIPLHVRYLQPQSGGKSVVEMPWPVVFWACTAEEGTKFPVNPFDRTQLGYDGLFGPRTMFYHLDPAPPPNGSLVERIAVPVLDTDNTTPRTIESLTTVTIVLGFLWVLFKLSSAFRTGPTGGRRVDSDPNAKKKQ</sequence>
<accession>A0AAN6EWX9</accession>
<evidence type="ECO:0000256" key="7">
    <source>
        <dbReference type="ARBA" id="ARBA00022824"/>
    </source>
</evidence>
<dbReference type="PANTHER" id="PTHR28533">
    <property type="entry name" value="PROTEIN PBN1"/>
    <property type="match status" value="1"/>
</dbReference>
<dbReference type="InterPro" id="IPR042322">
    <property type="entry name" value="Pbn1"/>
</dbReference>
<comment type="similarity">
    <text evidence="3 11">Belongs to the PIGX family.</text>
</comment>
<proteinExistence type="inferred from homology"/>
<evidence type="ECO:0000313" key="13">
    <source>
        <dbReference type="EMBL" id="KAJ8992778.1"/>
    </source>
</evidence>
<evidence type="ECO:0000256" key="12">
    <source>
        <dbReference type="SAM" id="MobiDB-lite"/>
    </source>
</evidence>
<evidence type="ECO:0000313" key="14">
    <source>
        <dbReference type="Proteomes" id="UP001161757"/>
    </source>
</evidence>
<comment type="subcellular location">
    <subcellularLocation>
        <location evidence="11">Endoplasmic reticulum membrane</location>
        <topology evidence="11">Single-pass membrane protein</topology>
    </subcellularLocation>
    <subcellularLocation>
        <location evidence="1">Endoplasmic reticulum membrane</location>
        <topology evidence="1">Single-pass type III membrane protein</topology>
    </subcellularLocation>
</comment>
<dbReference type="GO" id="GO:0006506">
    <property type="term" value="P:GPI anchor biosynthetic process"/>
    <property type="evidence" value="ECO:0007669"/>
    <property type="project" value="UniProtKB-KW"/>
</dbReference>
<evidence type="ECO:0000256" key="11">
    <source>
        <dbReference type="RuleBase" id="RU366056"/>
    </source>
</evidence>
<keyword evidence="9" id="KW-0472">Membrane</keyword>
<dbReference type="GO" id="GO:0005789">
    <property type="term" value="C:endoplasmic reticulum membrane"/>
    <property type="evidence" value="ECO:0007669"/>
    <property type="project" value="UniProtKB-SubCell"/>
</dbReference>
<dbReference type="GO" id="GO:0006508">
    <property type="term" value="P:proteolysis"/>
    <property type="evidence" value="ECO:0007669"/>
    <property type="project" value="UniProtKB-KW"/>
</dbReference>
<evidence type="ECO:0000256" key="9">
    <source>
        <dbReference type="ARBA" id="ARBA00023136"/>
    </source>
</evidence>
<evidence type="ECO:0000256" key="6">
    <source>
        <dbReference type="ARBA" id="ARBA00022692"/>
    </source>
</evidence>
<dbReference type="GO" id="GO:0000030">
    <property type="term" value="F:mannosyltransferase activity"/>
    <property type="evidence" value="ECO:0007669"/>
    <property type="project" value="TreeGrafter"/>
</dbReference>
<feature type="compositionally biased region" description="Low complexity" evidence="12">
    <location>
        <begin position="385"/>
        <end position="395"/>
    </location>
</feature>
<evidence type="ECO:0000256" key="2">
    <source>
        <dbReference type="ARBA" id="ARBA00004687"/>
    </source>
</evidence>
<evidence type="ECO:0000256" key="8">
    <source>
        <dbReference type="ARBA" id="ARBA00022989"/>
    </source>
</evidence>
<evidence type="ECO:0000256" key="1">
    <source>
        <dbReference type="ARBA" id="ARBA00004643"/>
    </source>
</evidence>
<evidence type="ECO:0000256" key="10">
    <source>
        <dbReference type="ARBA" id="ARBA00023180"/>
    </source>
</evidence>
<keyword evidence="5 11" id="KW-0337">GPI-anchor biosynthesis</keyword>